<keyword evidence="1" id="KW-0472">Membrane</keyword>
<feature type="domain" description="Phosphatidic acid phosphatase type 2/haloperoxidase" evidence="2">
    <location>
        <begin position="90"/>
        <end position="203"/>
    </location>
</feature>
<dbReference type="SMART" id="SM00014">
    <property type="entry name" value="acidPPc"/>
    <property type="match status" value="1"/>
</dbReference>
<dbReference type="EMBL" id="JAFLQZ010000017">
    <property type="protein sequence ID" value="MBO0360177.1"/>
    <property type="molecule type" value="Genomic_DNA"/>
</dbReference>
<keyword evidence="4" id="KW-1185">Reference proteome</keyword>
<feature type="transmembrane region" description="Helical" evidence="1">
    <location>
        <begin position="67"/>
        <end position="83"/>
    </location>
</feature>
<dbReference type="PANTHER" id="PTHR14969">
    <property type="entry name" value="SPHINGOSINE-1-PHOSPHATE PHOSPHOHYDROLASE"/>
    <property type="match status" value="1"/>
</dbReference>
<keyword evidence="1" id="KW-1133">Transmembrane helix</keyword>
<dbReference type="InterPro" id="IPR036938">
    <property type="entry name" value="PAP2/HPO_sf"/>
</dbReference>
<dbReference type="SUPFAM" id="SSF48317">
    <property type="entry name" value="Acid phosphatase/Vanadium-dependent haloperoxidase"/>
    <property type="match status" value="1"/>
</dbReference>
<dbReference type="InterPro" id="IPR000326">
    <property type="entry name" value="PAP2/HPO"/>
</dbReference>
<evidence type="ECO:0000256" key="1">
    <source>
        <dbReference type="SAM" id="Phobius"/>
    </source>
</evidence>
<dbReference type="Gene3D" id="1.20.144.10">
    <property type="entry name" value="Phosphatidic acid phosphatase type 2/haloperoxidase"/>
    <property type="match status" value="1"/>
</dbReference>
<gene>
    <name evidence="3" type="ORF">J0X19_19605</name>
</gene>
<evidence type="ECO:0000313" key="4">
    <source>
        <dbReference type="Proteomes" id="UP000664144"/>
    </source>
</evidence>
<reference evidence="3" key="1">
    <citation type="submission" date="2021-03" db="EMBL/GenBank/DDBJ databases">
        <authorList>
            <person name="Kim M.K."/>
        </authorList>
    </citation>
    <scope>NUCLEOTIDE SEQUENCE</scope>
    <source>
        <strain evidence="3">BT186</strain>
    </source>
</reference>
<dbReference type="Proteomes" id="UP000664144">
    <property type="component" value="Unassembled WGS sequence"/>
</dbReference>
<accession>A0A939JF91</accession>
<protein>
    <submittedName>
        <fullName evidence="3">Phosphatase PAP2 family protein</fullName>
    </submittedName>
</protein>
<evidence type="ECO:0000313" key="3">
    <source>
        <dbReference type="EMBL" id="MBO0360177.1"/>
    </source>
</evidence>
<dbReference type="RefSeq" id="WP_206986122.1">
    <property type="nucleotide sequence ID" value="NZ_JAFLQZ010000017.1"/>
</dbReference>
<organism evidence="3 4">
    <name type="scientific">Hymenobacter telluris</name>
    <dbReference type="NCBI Taxonomy" id="2816474"/>
    <lineage>
        <taxon>Bacteria</taxon>
        <taxon>Pseudomonadati</taxon>
        <taxon>Bacteroidota</taxon>
        <taxon>Cytophagia</taxon>
        <taxon>Cytophagales</taxon>
        <taxon>Hymenobacteraceae</taxon>
        <taxon>Hymenobacter</taxon>
    </lineage>
</organism>
<sequence length="225" mass="25206">MPPIRLYGRLLLAALLALPVVLLLSWWVDEPLSKLLHWHGESLRPFFTGVMRLHDALIDTVVMQQPLYLWLGLLCLFCITRLLRQRHCTIWLVAVLTLVSSQAVRNLLAVYFNRPRPFQVFSQVAPDGGFWQVVGQFDAFPSGHAAGTAALLLPWTLRFPKVRPWLLSWLGLICIGRVVLEYHWLSDVVAGASIGLMLTCGWELGTRWLRPSSTVEAASVAAGAT</sequence>
<keyword evidence="1" id="KW-0812">Transmembrane</keyword>
<dbReference type="CDD" id="cd01610">
    <property type="entry name" value="PAP2_like"/>
    <property type="match status" value="1"/>
</dbReference>
<proteinExistence type="predicted"/>
<evidence type="ECO:0000259" key="2">
    <source>
        <dbReference type="SMART" id="SM00014"/>
    </source>
</evidence>
<dbReference type="PANTHER" id="PTHR14969:SF13">
    <property type="entry name" value="AT30094P"/>
    <property type="match status" value="1"/>
</dbReference>
<dbReference type="Pfam" id="PF01569">
    <property type="entry name" value="PAP2"/>
    <property type="match status" value="1"/>
</dbReference>
<dbReference type="AlphaFoldDB" id="A0A939JF91"/>
<comment type="caution">
    <text evidence="3">The sequence shown here is derived from an EMBL/GenBank/DDBJ whole genome shotgun (WGS) entry which is preliminary data.</text>
</comment>
<feature type="transmembrane region" description="Helical" evidence="1">
    <location>
        <begin position="7"/>
        <end position="28"/>
    </location>
</feature>
<feature type="transmembrane region" description="Helical" evidence="1">
    <location>
        <begin position="90"/>
        <end position="112"/>
    </location>
</feature>
<name>A0A939JF91_9BACT</name>